<evidence type="ECO:0000259" key="1">
    <source>
        <dbReference type="Pfam" id="PF13614"/>
    </source>
</evidence>
<organism evidence="2">
    <name type="scientific">Siphoviridae sp. ctXmm2</name>
    <dbReference type="NCBI Taxonomy" id="2825546"/>
    <lineage>
        <taxon>Viruses</taxon>
        <taxon>Duplodnaviria</taxon>
        <taxon>Heunggongvirae</taxon>
        <taxon>Uroviricota</taxon>
        <taxon>Caudoviricetes</taxon>
    </lineage>
</organism>
<sequence>MFLKQRYFLWKCKDSKSQKGESNLKTISIINLKGGVAKTISSVNIGHILAAVHGFKVLLIDNDKQGNASKILNRYDYSHKGTANIMTERGTDLKEIIQQTDYEGLDIITANMNLLKANLEVLLDQQRPQQTRFKKVLEQAQREYDYCIIDNAPDINISTINALVAADDVLVPVTIDDFALDGLKELKEQIDNTKEDLNPNLRFCGCFITQYDRTNDADVQGKEFLNTLEYPVFETHIRKTPKMKPSTFAREPILLYSSRCGASYDYKSLVEEYLKM</sequence>
<dbReference type="Pfam" id="PF13614">
    <property type="entry name" value="AAA_31"/>
    <property type="match status" value="1"/>
</dbReference>
<dbReference type="PANTHER" id="PTHR13696:SF52">
    <property type="entry name" value="PARA FAMILY PROTEIN CT_582"/>
    <property type="match status" value="1"/>
</dbReference>
<feature type="domain" description="AAA" evidence="1">
    <location>
        <begin position="25"/>
        <end position="202"/>
    </location>
</feature>
<dbReference type="Gene3D" id="3.40.50.300">
    <property type="entry name" value="P-loop containing nucleotide triphosphate hydrolases"/>
    <property type="match status" value="1"/>
</dbReference>
<evidence type="ECO:0000313" key="2">
    <source>
        <dbReference type="EMBL" id="DAE18718.1"/>
    </source>
</evidence>
<protein>
    <submittedName>
        <fullName evidence="2">ParA</fullName>
    </submittedName>
</protein>
<dbReference type="InterPro" id="IPR025669">
    <property type="entry name" value="AAA_dom"/>
</dbReference>
<dbReference type="SUPFAM" id="SSF52540">
    <property type="entry name" value="P-loop containing nucleoside triphosphate hydrolases"/>
    <property type="match status" value="1"/>
</dbReference>
<reference evidence="2" key="1">
    <citation type="journal article" date="2021" name="Proc. Natl. Acad. Sci. U.S.A.">
        <title>A Catalog of Tens of Thousands of Viruses from Human Metagenomes Reveals Hidden Associations with Chronic Diseases.</title>
        <authorList>
            <person name="Tisza M.J."/>
            <person name="Buck C.B."/>
        </authorList>
    </citation>
    <scope>NUCLEOTIDE SEQUENCE</scope>
    <source>
        <strain evidence="2">CtXmm2</strain>
    </source>
</reference>
<dbReference type="CDD" id="cd02042">
    <property type="entry name" value="ParAB_family"/>
    <property type="match status" value="1"/>
</dbReference>
<dbReference type="InterPro" id="IPR027417">
    <property type="entry name" value="P-loop_NTPase"/>
</dbReference>
<accession>A0A8S5QHD9</accession>
<proteinExistence type="predicted"/>
<name>A0A8S5QHD9_9CAUD</name>
<dbReference type="EMBL" id="BK015661">
    <property type="protein sequence ID" value="DAE18718.1"/>
    <property type="molecule type" value="Genomic_DNA"/>
</dbReference>
<dbReference type="PANTHER" id="PTHR13696">
    <property type="entry name" value="P-LOOP CONTAINING NUCLEOSIDE TRIPHOSPHATE HYDROLASE"/>
    <property type="match status" value="1"/>
</dbReference>
<dbReference type="InterPro" id="IPR050678">
    <property type="entry name" value="DNA_Partitioning_ATPase"/>
</dbReference>